<feature type="transmembrane region" description="Helical" evidence="1">
    <location>
        <begin position="254"/>
        <end position="274"/>
    </location>
</feature>
<sequence length="444" mass="50240">MDYRDFIVFPIVAGVIYIVAYVIRPSVTDEVTRRYFFPALTVKIVGALIVGLVYQFYYGGGDTFNYHTYGSRYIWEAFWDSPESGLKLILSDGYDDRGVYRYASKIAFFRDPPSYSIVKIAAIFDLFTFSCYSATAALFAVFCFVGMWQFFQTFYQQYPHLHKGLAIAAFFIPSVFFWGSGLLKDTITLGCLGMATFQIFQIFIVKQPTFWRVTMLLLSSYGLYSIKIYILLTFLPAAIVWVFLFNLGALRSQAIKTIIFPFVICAAGGLAYFATLKASEDNPKYAINSLARTAQETAYDIRFQTGRDAGSGYTLGELDGTLGSMIALAPQAINVSIFRPYLWEAKNPFMLLSAFESLALLLTTLYILVKRNLKVFSAALYPNTFFALVFSLTFAFAVGVSTYNFGTLVRYKIPLMPFFVVSLVLMLDYSNRDRNVDVLEPTEY</sequence>
<feature type="transmembrane region" description="Helical" evidence="1">
    <location>
        <begin position="6"/>
        <end position="23"/>
    </location>
</feature>
<feature type="transmembrane region" description="Helical" evidence="1">
    <location>
        <begin position="226"/>
        <end position="248"/>
    </location>
</feature>
<feature type="transmembrane region" description="Helical" evidence="1">
    <location>
        <begin position="349"/>
        <end position="368"/>
    </location>
</feature>
<name>A0A1M5NE41_9BACT</name>
<evidence type="ECO:0000256" key="1">
    <source>
        <dbReference type="SAM" id="Phobius"/>
    </source>
</evidence>
<dbReference type="Proteomes" id="UP000184212">
    <property type="component" value="Unassembled WGS sequence"/>
</dbReference>
<gene>
    <name evidence="2" type="ORF">SAMN04488109_2262</name>
</gene>
<evidence type="ECO:0000313" key="3">
    <source>
        <dbReference type="Proteomes" id="UP000184212"/>
    </source>
</evidence>
<dbReference type="AlphaFoldDB" id="A0A1M5NE41"/>
<dbReference type="OrthoDB" id="3862418at2"/>
<evidence type="ECO:0008006" key="4">
    <source>
        <dbReference type="Google" id="ProtNLM"/>
    </source>
</evidence>
<keyword evidence="1" id="KW-0812">Transmembrane</keyword>
<feature type="transmembrane region" description="Helical" evidence="1">
    <location>
        <begin position="380"/>
        <end position="403"/>
    </location>
</feature>
<feature type="transmembrane region" description="Helical" evidence="1">
    <location>
        <begin position="35"/>
        <end position="57"/>
    </location>
</feature>
<dbReference type="EMBL" id="FQWQ01000001">
    <property type="protein sequence ID" value="SHG87459.1"/>
    <property type="molecule type" value="Genomic_DNA"/>
</dbReference>
<feature type="transmembrane region" description="Helical" evidence="1">
    <location>
        <begin position="160"/>
        <end position="180"/>
    </location>
</feature>
<feature type="transmembrane region" description="Helical" evidence="1">
    <location>
        <begin position="409"/>
        <end position="427"/>
    </location>
</feature>
<reference evidence="2 3" key="1">
    <citation type="submission" date="2016-11" db="EMBL/GenBank/DDBJ databases">
        <authorList>
            <person name="Jaros S."/>
            <person name="Januszkiewicz K."/>
            <person name="Wedrychowicz H."/>
        </authorList>
    </citation>
    <scope>NUCLEOTIDE SEQUENCE [LARGE SCALE GENOMIC DNA]</scope>
    <source>
        <strain evidence="2 3">DSM 24574</strain>
    </source>
</reference>
<accession>A0A1M5NE41</accession>
<proteinExistence type="predicted"/>
<dbReference type="STRING" id="947013.SAMN04488109_2262"/>
<evidence type="ECO:0000313" key="2">
    <source>
        <dbReference type="EMBL" id="SHG87459.1"/>
    </source>
</evidence>
<dbReference type="RefSeq" id="WP_073133703.1">
    <property type="nucleotide sequence ID" value="NZ_FQWQ01000001.1"/>
</dbReference>
<feature type="transmembrane region" description="Helical" evidence="1">
    <location>
        <begin position="120"/>
        <end position="148"/>
    </location>
</feature>
<keyword evidence="1" id="KW-1133">Transmembrane helix</keyword>
<keyword evidence="1" id="KW-0472">Membrane</keyword>
<keyword evidence="3" id="KW-1185">Reference proteome</keyword>
<organism evidence="2 3">
    <name type="scientific">Chryseolinea serpens</name>
    <dbReference type="NCBI Taxonomy" id="947013"/>
    <lineage>
        <taxon>Bacteria</taxon>
        <taxon>Pseudomonadati</taxon>
        <taxon>Bacteroidota</taxon>
        <taxon>Cytophagia</taxon>
        <taxon>Cytophagales</taxon>
        <taxon>Fulvivirgaceae</taxon>
        <taxon>Chryseolinea</taxon>
    </lineage>
</organism>
<protein>
    <recommendedName>
        <fullName evidence="4">Dolichyl-phosphate-mannose-protein mannosyltransferase</fullName>
    </recommendedName>
</protein>